<evidence type="ECO:0000313" key="3">
    <source>
        <dbReference type="Proteomes" id="UP000029055"/>
    </source>
</evidence>
<comment type="caution">
    <text evidence="2">The sequence shown here is derived from an EMBL/GenBank/DDBJ whole genome shotgun (WGS) entry which is preliminary data.</text>
</comment>
<keyword evidence="3" id="KW-1185">Reference proteome</keyword>
<dbReference type="AlphaFoldDB" id="A0A087DTI3"/>
<name>A0A087DTI3_9BIFI</name>
<dbReference type="Proteomes" id="UP000029055">
    <property type="component" value="Unassembled WGS sequence"/>
</dbReference>
<protein>
    <submittedName>
        <fullName evidence="2">Uncharacterized protein</fullName>
    </submittedName>
</protein>
<evidence type="ECO:0000313" key="2">
    <source>
        <dbReference type="EMBL" id="KFI98833.1"/>
    </source>
</evidence>
<reference evidence="2 3" key="1">
    <citation type="submission" date="2014-03" db="EMBL/GenBank/DDBJ databases">
        <title>Genomics of Bifidobacteria.</title>
        <authorList>
            <person name="Ventura M."/>
            <person name="Milani C."/>
            <person name="Lugli G.A."/>
        </authorList>
    </citation>
    <scope>NUCLEOTIDE SEQUENCE [LARGE SCALE GENOMIC DNA]</scope>
    <source>
        <strain evidence="2 3">LMG 11597</strain>
    </source>
</reference>
<dbReference type="RefSeq" id="WP_024463934.1">
    <property type="nucleotide sequence ID" value="NZ_CP062939.1"/>
</dbReference>
<evidence type="ECO:0000256" key="1">
    <source>
        <dbReference type="SAM" id="MobiDB-lite"/>
    </source>
</evidence>
<gene>
    <name evidence="2" type="ORF">BISU_2036</name>
</gene>
<accession>A0A087DTI3</accession>
<sequence length="203" mass="22035">MNAPTSPDIAQPTVTNSHKDGIRYTGGKYDPSKTAKQRVAAMRKDIKTLQRNGSIPKDYAISCRTRDYGTGGSAWSADITIAIPTSRLYAVPSLGQLTHIATTPAEREAARVFSKLCARHGGQASDQQLQADLDAAQSKLDAKGFDELDDDDMDMLVLAPAARRALELCKQVGEQYIAYELAPARDYSTRDGIICASLERALD</sequence>
<dbReference type="GeneID" id="78126926"/>
<dbReference type="EMBL" id="JGZR01000016">
    <property type="protein sequence ID" value="KFI98833.1"/>
    <property type="molecule type" value="Genomic_DNA"/>
</dbReference>
<proteinExistence type="predicted"/>
<dbReference type="OrthoDB" id="9886353at2"/>
<feature type="region of interest" description="Disordered" evidence="1">
    <location>
        <begin position="1"/>
        <end position="33"/>
    </location>
</feature>
<organism evidence="2 3">
    <name type="scientific">Bifidobacterium subtile</name>
    <dbReference type="NCBI Taxonomy" id="77635"/>
    <lineage>
        <taxon>Bacteria</taxon>
        <taxon>Bacillati</taxon>
        <taxon>Actinomycetota</taxon>
        <taxon>Actinomycetes</taxon>
        <taxon>Bifidobacteriales</taxon>
        <taxon>Bifidobacteriaceae</taxon>
        <taxon>Bifidobacterium</taxon>
    </lineage>
</organism>